<dbReference type="InterPro" id="IPR011010">
    <property type="entry name" value="DNA_brk_join_enz"/>
</dbReference>
<dbReference type="InterPro" id="IPR050090">
    <property type="entry name" value="Tyrosine_recombinase_XerCD"/>
</dbReference>
<dbReference type="InterPro" id="IPR002104">
    <property type="entry name" value="Integrase_catalytic"/>
</dbReference>
<evidence type="ECO:0000313" key="3">
    <source>
        <dbReference type="EMBL" id="GAI52489.1"/>
    </source>
</evidence>
<dbReference type="GO" id="GO:0003677">
    <property type="term" value="F:DNA binding"/>
    <property type="evidence" value="ECO:0007669"/>
    <property type="project" value="InterPro"/>
</dbReference>
<dbReference type="CDD" id="cd00796">
    <property type="entry name" value="INT_Rci_Hp1_C"/>
    <property type="match status" value="1"/>
</dbReference>
<dbReference type="InterPro" id="IPR013762">
    <property type="entry name" value="Integrase-like_cat_sf"/>
</dbReference>
<organism evidence="3">
    <name type="scientific">marine sediment metagenome</name>
    <dbReference type="NCBI Taxonomy" id="412755"/>
    <lineage>
        <taxon>unclassified sequences</taxon>
        <taxon>metagenomes</taxon>
        <taxon>ecological metagenomes</taxon>
    </lineage>
</organism>
<feature type="domain" description="Tyr recombinase" evidence="2">
    <location>
        <begin position="1"/>
        <end position="100"/>
    </location>
</feature>
<reference evidence="3" key="1">
    <citation type="journal article" date="2014" name="Front. Microbiol.">
        <title>High frequency of phylogenetically diverse reductive dehalogenase-homologous genes in deep subseafloor sedimentary metagenomes.</title>
        <authorList>
            <person name="Kawai M."/>
            <person name="Futagami T."/>
            <person name="Toyoda A."/>
            <person name="Takaki Y."/>
            <person name="Nishi S."/>
            <person name="Hori S."/>
            <person name="Arai W."/>
            <person name="Tsubouchi T."/>
            <person name="Morono Y."/>
            <person name="Uchiyama I."/>
            <person name="Ito T."/>
            <person name="Fujiyama A."/>
            <person name="Inagaki F."/>
            <person name="Takami H."/>
        </authorList>
    </citation>
    <scope>NUCLEOTIDE SEQUENCE</scope>
    <source>
        <strain evidence="3">Expedition CK06-06</strain>
    </source>
</reference>
<keyword evidence="1" id="KW-0233">DNA recombination</keyword>
<dbReference type="PROSITE" id="PS51898">
    <property type="entry name" value="TYR_RECOMBINASE"/>
    <property type="match status" value="1"/>
</dbReference>
<evidence type="ECO:0000259" key="2">
    <source>
        <dbReference type="PROSITE" id="PS51898"/>
    </source>
</evidence>
<gene>
    <name evidence="3" type="ORF">S06H3_62928</name>
</gene>
<dbReference type="PANTHER" id="PTHR30349:SF64">
    <property type="entry name" value="PROPHAGE INTEGRASE INTD-RELATED"/>
    <property type="match status" value="1"/>
</dbReference>
<dbReference type="EMBL" id="BARV01041624">
    <property type="protein sequence ID" value="GAI52489.1"/>
    <property type="molecule type" value="Genomic_DNA"/>
</dbReference>
<proteinExistence type="predicted"/>
<sequence length="111" mass="12892">MNDIVYRTLLAMRKISDSPWVFCKKNGERYGNIRKAFEGARKRAGIVDFRFHDLRHTFASHLVMAGVDLKTVQELLGHKSFEMTLRYAHLSPEHKKAALDILCKKMVTIWS</sequence>
<dbReference type="Gene3D" id="1.10.443.10">
    <property type="entry name" value="Intergrase catalytic core"/>
    <property type="match status" value="1"/>
</dbReference>
<dbReference type="Pfam" id="PF00589">
    <property type="entry name" value="Phage_integrase"/>
    <property type="match status" value="1"/>
</dbReference>
<protein>
    <recommendedName>
        <fullName evidence="2">Tyr recombinase domain-containing protein</fullName>
    </recommendedName>
</protein>
<accession>X1RA90</accession>
<comment type="caution">
    <text evidence="3">The sequence shown here is derived from an EMBL/GenBank/DDBJ whole genome shotgun (WGS) entry which is preliminary data.</text>
</comment>
<dbReference type="GO" id="GO:0015074">
    <property type="term" value="P:DNA integration"/>
    <property type="evidence" value="ECO:0007669"/>
    <property type="project" value="InterPro"/>
</dbReference>
<name>X1RA90_9ZZZZ</name>
<dbReference type="AlphaFoldDB" id="X1RA90"/>
<dbReference type="GO" id="GO:0006310">
    <property type="term" value="P:DNA recombination"/>
    <property type="evidence" value="ECO:0007669"/>
    <property type="project" value="UniProtKB-KW"/>
</dbReference>
<evidence type="ECO:0000256" key="1">
    <source>
        <dbReference type="ARBA" id="ARBA00023172"/>
    </source>
</evidence>
<dbReference type="SUPFAM" id="SSF56349">
    <property type="entry name" value="DNA breaking-rejoining enzymes"/>
    <property type="match status" value="1"/>
</dbReference>
<dbReference type="PANTHER" id="PTHR30349">
    <property type="entry name" value="PHAGE INTEGRASE-RELATED"/>
    <property type="match status" value="1"/>
</dbReference>